<sequence length="327" mass="35945">MAKALVGNFKGPKGDTGAAGPAGPQGPQGPQGKTGPTSVNDATGKPLLSVPMTAPENEIIDGDFQCNQLGKSVYGDNGYCLDMWYFYSYGDGTKKSVTKLTDGIRINNTDYGWVSINQAIPDHYRGKKVTIGVMVENIASNAAVSQSYPANVRICEANTIGGMYNEQSYGVTRIESAGLHTVTIDIPSEKTYDILKFMLTVYGRIDVKYCFMYTGSIAYAHAKEDYTLAMLRSMAYFEYFGDNQTCVLYDNTATCARPLVNMRVRKMSKPTVTIEGFYDISDTQIKFPVTLSSVTVDVNRILYFIANKAIGKTMCFVKDIRIDCRPV</sequence>
<evidence type="ECO:0000256" key="1">
    <source>
        <dbReference type="SAM" id="MobiDB-lite"/>
    </source>
</evidence>
<protein>
    <submittedName>
        <fullName evidence="2">Uncharacterized protein</fullName>
    </submittedName>
</protein>
<keyword evidence="3" id="KW-1185">Reference proteome</keyword>
<dbReference type="Proteomes" id="UP000013051">
    <property type="component" value="Unassembled WGS sequence"/>
</dbReference>
<proteinExistence type="predicted"/>
<name>N9WUF2_CLOIN</name>
<feature type="compositionally biased region" description="Low complexity" evidence="1">
    <location>
        <begin position="28"/>
        <end position="37"/>
    </location>
</feature>
<dbReference type="Gene3D" id="1.20.5.320">
    <property type="entry name" value="6-Phosphogluconate Dehydrogenase, domain 3"/>
    <property type="match status" value="1"/>
</dbReference>
<dbReference type="AlphaFoldDB" id="N9WUF2"/>
<dbReference type="PATRIC" id="fig|999413.4.peg.2105"/>
<comment type="caution">
    <text evidence="2">The sequence shown here is derived from an EMBL/GenBank/DDBJ whole genome shotgun (WGS) entry which is preliminary data.</text>
</comment>
<gene>
    <name evidence="2" type="ORF">HMPREF1094_01997</name>
</gene>
<dbReference type="EMBL" id="AGYV01000003">
    <property type="protein sequence ID" value="ENY87106.1"/>
    <property type="molecule type" value="Genomic_DNA"/>
</dbReference>
<evidence type="ECO:0000313" key="2">
    <source>
        <dbReference type="EMBL" id="ENY87106.1"/>
    </source>
</evidence>
<accession>N9WUF2</accession>
<evidence type="ECO:0000313" key="3">
    <source>
        <dbReference type="Proteomes" id="UP000013051"/>
    </source>
</evidence>
<dbReference type="HOGENOM" id="CLU_798629_0_0_9"/>
<dbReference type="RefSeq" id="WP_002607680.1">
    <property type="nucleotide sequence ID" value="NZ_CAXUBV010000002.1"/>
</dbReference>
<feature type="region of interest" description="Disordered" evidence="1">
    <location>
        <begin position="7"/>
        <end position="48"/>
    </location>
</feature>
<organism evidence="2 3">
    <name type="scientific">[Clostridium] innocuum 2959</name>
    <dbReference type="NCBI Taxonomy" id="999413"/>
    <lineage>
        <taxon>Bacteria</taxon>
        <taxon>Bacillati</taxon>
        <taxon>Bacillota</taxon>
        <taxon>Clostridia</taxon>
        <taxon>Eubacteriales</taxon>
        <taxon>Clostridiaceae</taxon>
        <taxon>Clostridium</taxon>
    </lineage>
</organism>
<reference evidence="2 3" key="1">
    <citation type="submission" date="2013-01" db="EMBL/GenBank/DDBJ databases">
        <title>The Genome Sequence of Clostridium innocuum 2959.</title>
        <authorList>
            <consortium name="The Broad Institute Genome Sequencing Platform"/>
            <person name="Earl A."/>
            <person name="Ward D."/>
            <person name="Feldgarden M."/>
            <person name="Gevers D."/>
            <person name="Courvalin P."/>
            <person name="Lambert T."/>
            <person name="Walker B."/>
            <person name="Young S.K."/>
            <person name="Zeng Q."/>
            <person name="Gargeya S."/>
            <person name="Fitzgerald M."/>
            <person name="Haas B."/>
            <person name="Abouelleil A."/>
            <person name="Alvarado L."/>
            <person name="Arachchi H.M."/>
            <person name="Berlin A.M."/>
            <person name="Chapman S.B."/>
            <person name="Dewar J."/>
            <person name="Goldberg J."/>
            <person name="Griggs A."/>
            <person name="Gujja S."/>
            <person name="Hansen M."/>
            <person name="Howarth C."/>
            <person name="Imamovic A."/>
            <person name="Larimer J."/>
            <person name="McCowan C."/>
            <person name="Murphy C."/>
            <person name="Neiman D."/>
            <person name="Pearson M."/>
            <person name="Priest M."/>
            <person name="Roberts A."/>
            <person name="Saif S."/>
            <person name="Shea T."/>
            <person name="Sisk P."/>
            <person name="Sykes S."/>
            <person name="Wortman J."/>
            <person name="Nusbaum C."/>
            <person name="Birren B."/>
        </authorList>
    </citation>
    <scope>NUCLEOTIDE SEQUENCE [LARGE SCALE GENOMIC DNA]</scope>
    <source>
        <strain evidence="2 3">2959</strain>
    </source>
</reference>